<dbReference type="Proteomes" id="UP000003160">
    <property type="component" value="Unassembled WGS sequence"/>
</dbReference>
<evidence type="ECO:0000313" key="1">
    <source>
        <dbReference type="EMBL" id="EFA44035.1"/>
    </source>
</evidence>
<sequence length="45" mass="5054">MPGTSGGMGQLRLFYSKIFKVLHSIIDFLHTFATISRTISNKILI</sequence>
<protein>
    <submittedName>
        <fullName evidence="1">Uncharacterized protein</fullName>
    </submittedName>
</protein>
<gene>
    <name evidence="1" type="ORF">HMPREF0645_1560</name>
</gene>
<name>D1PX75_9BACT</name>
<comment type="caution">
    <text evidence="1">The sequence shown here is derived from an EMBL/GenBank/DDBJ whole genome shotgun (WGS) entry which is preliminary data.</text>
</comment>
<dbReference type="HOGENOM" id="CLU_3203417_0_0_10"/>
<evidence type="ECO:0000313" key="2">
    <source>
        <dbReference type="Proteomes" id="UP000003160"/>
    </source>
</evidence>
<proteinExistence type="predicted"/>
<keyword evidence="2" id="KW-1185">Reference proteome</keyword>
<organism evidence="1 2">
    <name type="scientific">Hallella bergensis DSM 17361</name>
    <dbReference type="NCBI Taxonomy" id="585502"/>
    <lineage>
        <taxon>Bacteria</taxon>
        <taxon>Pseudomonadati</taxon>
        <taxon>Bacteroidota</taxon>
        <taxon>Bacteroidia</taxon>
        <taxon>Bacteroidales</taxon>
        <taxon>Prevotellaceae</taxon>
        <taxon>Hallella</taxon>
    </lineage>
</organism>
<dbReference type="AlphaFoldDB" id="D1PX75"/>
<accession>D1PX75</accession>
<dbReference type="EMBL" id="ACKS01000067">
    <property type="protein sequence ID" value="EFA44035.1"/>
    <property type="molecule type" value="Genomic_DNA"/>
</dbReference>
<reference evidence="1 2" key="1">
    <citation type="submission" date="2009-10" db="EMBL/GenBank/DDBJ databases">
        <authorList>
            <person name="Qin X."/>
            <person name="Bachman B."/>
            <person name="Battles P."/>
            <person name="Bell A."/>
            <person name="Bess C."/>
            <person name="Bickham C."/>
            <person name="Chaboub L."/>
            <person name="Chen D."/>
            <person name="Coyle M."/>
            <person name="Deiros D.R."/>
            <person name="Dinh H."/>
            <person name="Forbes L."/>
            <person name="Fowler G."/>
            <person name="Francisco L."/>
            <person name="Fu Q."/>
            <person name="Gubbala S."/>
            <person name="Hale W."/>
            <person name="Han Y."/>
            <person name="Hemphill L."/>
            <person name="Highlander S.K."/>
            <person name="Hirani K."/>
            <person name="Hogues M."/>
            <person name="Jackson L."/>
            <person name="Jakkamsetti A."/>
            <person name="Javaid M."/>
            <person name="Jiang H."/>
            <person name="Korchina V."/>
            <person name="Kovar C."/>
            <person name="Lara F."/>
            <person name="Lee S."/>
            <person name="Mata R."/>
            <person name="Mathew T."/>
            <person name="Moen C."/>
            <person name="Morales K."/>
            <person name="Munidasa M."/>
            <person name="Nazareth L."/>
            <person name="Ngo R."/>
            <person name="Nguyen L."/>
            <person name="Okwuonu G."/>
            <person name="Ongeri F."/>
            <person name="Patil S."/>
            <person name="Petrosino J."/>
            <person name="Pham C."/>
            <person name="Pham P."/>
            <person name="Pu L.-L."/>
            <person name="Puazo M."/>
            <person name="Raj R."/>
            <person name="Reid J."/>
            <person name="Rouhana J."/>
            <person name="Saada N."/>
            <person name="Shang Y."/>
            <person name="Simmons D."/>
            <person name="Thornton R."/>
            <person name="Warren J."/>
            <person name="Weissenberger G."/>
            <person name="Zhang J."/>
            <person name="Zhang L."/>
            <person name="Zhou C."/>
            <person name="Zhu D."/>
            <person name="Muzny D."/>
            <person name="Worley K."/>
            <person name="Gibbs R."/>
        </authorList>
    </citation>
    <scope>NUCLEOTIDE SEQUENCE [LARGE SCALE GENOMIC DNA]</scope>
    <source>
        <strain evidence="1 2">DSM 17361</strain>
    </source>
</reference>